<dbReference type="EMBL" id="LT629785">
    <property type="protein sequence ID" value="SDT92064.1"/>
    <property type="molecule type" value="Genomic_DNA"/>
</dbReference>
<dbReference type="Gene3D" id="3.10.129.10">
    <property type="entry name" value="Hotdog Thioesterase"/>
    <property type="match status" value="1"/>
</dbReference>
<proteinExistence type="predicted"/>
<dbReference type="Proteomes" id="UP000243232">
    <property type="component" value="Chromosome I"/>
</dbReference>
<accession>A0A1H2EAL7</accession>
<dbReference type="OrthoDB" id="9774179at2"/>
<dbReference type="STRING" id="364197.SAMN05216296_0577"/>
<dbReference type="SUPFAM" id="SSF54637">
    <property type="entry name" value="Thioesterase/thiol ester dehydrase-isomerase"/>
    <property type="match status" value="2"/>
</dbReference>
<dbReference type="InterPro" id="IPR029069">
    <property type="entry name" value="HotDog_dom_sf"/>
</dbReference>
<dbReference type="PANTHER" id="PTHR43841:SF3">
    <property type="entry name" value="(3R)-HYDROXYACYL-ACP DEHYDRATASE SUBUNIT HADB"/>
    <property type="match status" value="1"/>
</dbReference>
<evidence type="ECO:0000313" key="2">
    <source>
        <dbReference type="EMBL" id="SDT92064.1"/>
    </source>
</evidence>
<dbReference type="Pfam" id="PF01575">
    <property type="entry name" value="MaoC_dehydratas"/>
    <property type="match status" value="1"/>
</dbReference>
<dbReference type="PANTHER" id="PTHR43841">
    <property type="entry name" value="3-HYDROXYACYL-THIOESTER DEHYDRATASE HTDX-RELATED"/>
    <property type="match status" value="1"/>
</dbReference>
<keyword evidence="3" id="KW-1185">Reference proteome</keyword>
<protein>
    <submittedName>
        <fullName evidence="2">MaoC like domain-containing protein</fullName>
    </submittedName>
</protein>
<evidence type="ECO:0000259" key="1">
    <source>
        <dbReference type="Pfam" id="PF01575"/>
    </source>
</evidence>
<dbReference type="InterPro" id="IPR002539">
    <property type="entry name" value="MaoC-like_dom"/>
</dbReference>
<organism evidence="2 3">
    <name type="scientific">Pseudomonas pohangensis</name>
    <dbReference type="NCBI Taxonomy" id="364197"/>
    <lineage>
        <taxon>Bacteria</taxon>
        <taxon>Pseudomonadati</taxon>
        <taxon>Pseudomonadota</taxon>
        <taxon>Gammaproteobacteria</taxon>
        <taxon>Pseudomonadales</taxon>
        <taxon>Pseudomonadaceae</taxon>
        <taxon>Pseudomonas</taxon>
    </lineage>
</organism>
<evidence type="ECO:0000313" key="3">
    <source>
        <dbReference type="Proteomes" id="UP000243232"/>
    </source>
</evidence>
<dbReference type="AlphaFoldDB" id="A0A1H2EAL7"/>
<feature type="domain" description="MaoC-like" evidence="1">
    <location>
        <begin position="188"/>
        <end position="250"/>
    </location>
</feature>
<gene>
    <name evidence="2" type="ORF">SAMN05216296_0577</name>
</gene>
<sequence>MKRVEVTQDPGLAAMFFAALEANRKRPGIVEQLPEVTLVRHQVTLDAAHIDRYKTLCGFSQAQGVPLIYPQMLTFALVMQYMNSADCPWPALGTVHLANLIEQTRSLQAADTVRVEMATGKLFAHEKGQVYTLELRIFRDDEPVWRATQSLLRLGVKQPRGEPYASQVGGSAPLSCQAQFNAAANIGRRYGAVSGDRNPIHLSALSARLFGFRRAIAHGMWSKARALACVLPQQTLERVRVAVDFKTPLFLPAQPTLWTARSNCAALFEVRDSRGQKPHLRGQLDY</sequence>
<dbReference type="RefSeq" id="WP_090193002.1">
    <property type="nucleotide sequence ID" value="NZ_LT629785.1"/>
</dbReference>
<name>A0A1H2EAL7_9PSED</name>
<reference evidence="3" key="1">
    <citation type="submission" date="2016-10" db="EMBL/GenBank/DDBJ databases">
        <authorList>
            <person name="Varghese N."/>
            <person name="Submissions S."/>
        </authorList>
    </citation>
    <scope>NUCLEOTIDE SEQUENCE [LARGE SCALE GENOMIC DNA]</scope>
    <source>
        <strain evidence="3">DSM 17875</strain>
    </source>
</reference>